<dbReference type="EMBL" id="GBXM01091485">
    <property type="protein sequence ID" value="JAH17092.1"/>
    <property type="molecule type" value="Transcribed_RNA"/>
</dbReference>
<accession>A0A0E9QKQ2</accession>
<dbReference type="AlphaFoldDB" id="A0A0E9QKQ2"/>
<reference evidence="1" key="1">
    <citation type="submission" date="2014-11" db="EMBL/GenBank/DDBJ databases">
        <authorList>
            <person name="Amaro Gonzalez C."/>
        </authorList>
    </citation>
    <scope>NUCLEOTIDE SEQUENCE</scope>
</reference>
<protein>
    <submittedName>
        <fullName evidence="1">Uncharacterized protein</fullName>
    </submittedName>
</protein>
<reference evidence="1" key="2">
    <citation type="journal article" date="2015" name="Fish Shellfish Immunol.">
        <title>Early steps in the European eel (Anguilla anguilla)-Vibrio vulnificus interaction in the gills: Role of the RtxA13 toxin.</title>
        <authorList>
            <person name="Callol A."/>
            <person name="Pajuelo D."/>
            <person name="Ebbesson L."/>
            <person name="Teles M."/>
            <person name="MacKenzie S."/>
            <person name="Amaro C."/>
        </authorList>
    </citation>
    <scope>NUCLEOTIDE SEQUENCE</scope>
</reference>
<name>A0A0E9QKQ2_ANGAN</name>
<evidence type="ECO:0000313" key="1">
    <source>
        <dbReference type="EMBL" id="JAH17092.1"/>
    </source>
</evidence>
<sequence>MMHARRWKLILCYFELW</sequence>
<organism evidence="1">
    <name type="scientific">Anguilla anguilla</name>
    <name type="common">European freshwater eel</name>
    <name type="synonym">Muraena anguilla</name>
    <dbReference type="NCBI Taxonomy" id="7936"/>
    <lineage>
        <taxon>Eukaryota</taxon>
        <taxon>Metazoa</taxon>
        <taxon>Chordata</taxon>
        <taxon>Craniata</taxon>
        <taxon>Vertebrata</taxon>
        <taxon>Euteleostomi</taxon>
        <taxon>Actinopterygii</taxon>
        <taxon>Neopterygii</taxon>
        <taxon>Teleostei</taxon>
        <taxon>Anguilliformes</taxon>
        <taxon>Anguillidae</taxon>
        <taxon>Anguilla</taxon>
    </lineage>
</organism>
<proteinExistence type="predicted"/>